<feature type="transmembrane region" description="Helical" evidence="7">
    <location>
        <begin position="72"/>
        <end position="92"/>
    </location>
</feature>
<dbReference type="PANTHER" id="PTHR34583:SF2">
    <property type="entry name" value="ANTIPORTER SUBUNIT MNHC2-RELATED"/>
    <property type="match status" value="1"/>
</dbReference>
<name>A0ABP8JJL1_9MICO</name>
<dbReference type="InterPro" id="IPR050601">
    <property type="entry name" value="CPA3_antiporter_subunitC"/>
</dbReference>
<comment type="similarity">
    <text evidence="2">Belongs to the CPA3 antiporters (TC 2.A.63) subunit C family.</text>
</comment>
<proteinExistence type="inferred from homology"/>
<dbReference type="Pfam" id="PF00420">
    <property type="entry name" value="Oxidored_q2"/>
    <property type="match status" value="1"/>
</dbReference>
<dbReference type="EMBL" id="BAABFX010000019">
    <property type="protein sequence ID" value="GAA4391847.1"/>
    <property type="molecule type" value="Genomic_DNA"/>
</dbReference>
<keyword evidence="3" id="KW-1003">Cell membrane</keyword>
<keyword evidence="6 7" id="KW-0472">Membrane</keyword>
<evidence type="ECO:0000313" key="9">
    <source>
        <dbReference type="Proteomes" id="UP001500390"/>
    </source>
</evidence>
<accession>A0ABP8JJL1</accession>
<dbReference type="PANTHER" id="PTHR34583">
    <property type="entry name" value="ANTIPORTER SUBUNIT MNHC2-RELATED"/>
    <property type="match status" value="1"/>
</dbReference>
<comment type="subcellular location">
    <subcellularLocation>
        <location evidence="1">Cell membrane</location>
        <topology evidence="1">Multi-pass membrane protein</topology>
    </subcellularLocation>
</comment>
<evidence type="ECO:0000256" key="6">
    <source>
        <dbReference type="ARBA" id="ARBA00023136"/>
    </source>
</evidence>
<evidence type="ECO:0000256" key="5">
    <source>
        <dbReference type="ARBA" id="ARBA00022989"/>
    </source>
</evidence>
<protein>
    <submittedName>
        <fullName evidence="8">Na(+)/H(+) antiporter subunit C</fullName>
    </submittedName>
</protein>
<evidence type="ECO:0000256" key="4">
    <source>
        <dbReference type="ARBA" id="ARBA00022692"/>
    </source>
</evidence>
<dbReference type="Gene3D" id="1.10.287.3510">
    <property type="match status" value="1"/>
</dbReference>
<evidence type="ECO:0000256" key="7">
    <source>
        <dbReference type="SAM" id="Phobius"/>
    </source>
</evidence>
<sequence length="118" mass="12193">MTTAIIVGLLVAGGVWFLAQPGLLRVILGFVLLGHGVNVLLLASGGLDRRRAPFVGDGAGDPAALADPLPQAFVLTAVVITFGVSVYLLAILRAESVEDPDVSAADDMDETDEPRAGR</sequence>
<evidence type="ECO:0000256" key="2">
    <source>
        <dbReference type="ARBA" id="ARBA00010388"/>
    </source>
</evidence>
<keyword evidence="4 7" id="KW-0812">Transmembrane</keyword>
<gene>
    <name evidence="8" type="ORF">GCM10023153_10290</name>
</gene>
<organism evidence="8 9">
    <name type="scientific">Ornithinibacter aureus</name>
    <dbReference type="NCBI Taxonomy" id="622664"/>
    <lineage>
        <taxon>Bacteria</taxon>
        <taxon>Bacillati</taxon>
        <taxon>Actinomycetota</taxon>
        <taxon>Actinomycetes</taxon>
        <taxon>Micrococcales</taxon>
        <taxon>Intrasporangiaceae</taxon>
        <taxon>Ornithinibacter</taxon>
    </lineage>
</organism>
<keyword evidence="9" id="KW-1185">Reference proteome</keyword>
<dbReference type="InterPro" id="IPR039428">
    <property type="entry name" value="NUOK/Mnh_C1-like"/>
</dbReference>
<evidence type="ECO:0000256" key="1">
    <source>
        <dbReference type="ARBA" id="ARBA00004651"/>
    </source>
</evidence>
<dbReference type="Proteomes" id="UP001500390">
    <property type="component" value="Unassembled WGS sequence"/>
</dbReference>
<keyword evidence="5 7" id="KW-1133">Transmembrane helix</keyword>
<evidence type="ECO:0000256" key="3">
    <source>
        <dbReference type="ARBA" id="ARBA00022475"/>
    </source>
</evidence>
<evidence type="ECO:0000313" key="8">
    <source>
        <dbReference type="EMBL" id="GAA4391847.1"/>
    </source>
</evidence>
<comment type="caution">
    <text evidence="8">The sequence shown here is derived from an EMBL/GenBank/DDBJ whole genome shotgun (WGS) entry which is preliminary data.</text>
</comment>
<reference evidence="9" key="1">
    <citation type="journal article" date="2019" name="Int. J. Syst. Evol. Microbiol.">
        <title>The Global Catalogue of Microorganisms (GCM) 10K type strain sequencing project: providing services to taxonomists for standard genome sequencing and annotation.</title>
        <authorList>
            <consortium name="The Broad Institute Genomics Platform"/>
            <consortium name="The Broad Institute Genome Sequencing Center for Infectious Disease"/>
            <person name="Wu L."/>
            <person name="Ma J."/>
        </authorList>
    </citation>
    <scope>NUCLEOTIDE SEQUENCE [LARGE SCALE GENOMIC DNA]</scope>
    <source>
        <strain evidence="9">JCM 17738</strain>
    </source>
</reference>
<dbReference type="RefSeq" id="WP_159901081.1">
    <property type="nucleotide sequence ID" value="NZ_BAABFX010000019.1"/>
</dbReference>